<dbReference type="AlphaFoldDB" id="A0A426XJG7"/>
<evidence type="ECO:0000313" key="4">
    <source>
        <dbReference type="Proteomes" id="UP000287651"/>
    </source>
</evidence>
<feature type="signal peptide" evidence="2">
    <location>
        <begin position="1"/>
        <end position="29"/>
    </location>
</feature>
<evidence type="ECO:0000256" key="2">
    <source>
        <dbReference type="SAM" id="SignalP"/>
    </source>
</evidence>
<proteinExistence type="predicted"/>
<feature type="region of interest" description="Disordered" evidence="1">
    <location>
        <begin position="72"/>
        <end position="92"/>
    </location>
</feature>
<organism evidence="3 4">
    <name type="scientific">Ensete ventricosum</name>
    <name type="common">Abyssinian banana</name>
    <name type="synonym">Musa ensete</name>
    <dbReference type="NCBI Taxonomy" id="4639"/>
    <lineage>
        <taxon>Eukaryota</taxon>
        <taxon>Viridiplantae</taxon>
        <taxon>Streptophyta</taxon>
        <taxon>Embryophyta</taxon>
        <taxon>Tracheophyta</taxon>
        <taxon>Spermatophyta</taxon>
        <taxon>Magnoliopsida</taxon>
        <taxon>Liliopsida</taxon>
        <taxon>Zingiberales</taxon>
        <taxon>Musaceae</taxon>
        <taxon>Ensete</taxon>
    </lineage>
</organism>
<protein>
    <recommendedName>
        <fullName evidence="5">Secreted protein</fullName>
    </recommendedName>
</protein>
<feature type="chain" id="PRO_5019459015" description="Secreted protein" evidence="2">
    <location>
        <begin position="30"/>
        <end position="115"/>
    </location>
</feature>
<evidence type="ECO:0000256" key="1">
    <source>
        <dbReference type="SAM" id="MobiDB-lite"/>
    </source>
</evidence>
<reference evidence="3 4" key="1">
    <citation type="journal article" date="2014" name="Agronomy (Basel)">
        <title>A Draft Genome Sequence for Ensete ventricosum, the Drought-Tolerant Tree Against Hunger.</title>
        <authorList>
            <person name="Harrison J."/>
            <person name="Moore K.A."/>
            <person name="Paszkiewicz K."/>
            <person name="Jones T."/>
            <person name="Grant M."/>
            <person name="Ambacheew D."/>
            <person name="Muzemil S."/>
            <person name="Studholme D.J."/>
        </authorList>
    </citation>
    <scope>NUCLEOTIDE SEQUENCE [LARGE SCALE GENOMIC DNA]</scope>
</reference>
<name>A0A426XJG7_ENSVE</name>
<feature type="compositionally biased region" description="Basic and acidic residues" evidence="1">
    <location>
        <begin position="82"/>
        <end position="92"/>
    </location>
</feature>
<dbReference type="EMBL" id="AMZH03020047">
    <property type="protein sequence ID" value="RRT39604.1"/>
    <property type="molecule type" value="Genomic_DNA"/>
</dbReference>
<comment type="caution">
    <text evidence="3">The sequence shown here is derived from an EMBL/GenBank/DDBJ whole genome shotgun (WGS) entry which is preliminary data.</text>
</comment>
<gene>
    <name evidence="3" type="ORF">B296_00059022</name>
</gene>
<sequence>MDLDRAPSMASPPLLFLLFLLPVATWVEATAFDFDHIYRCPPFASSRFSGRAGGGRTGSTARQPYVTVTGFAGEAANTSQSRSEKERDSRVMRKSRELLMLYCSKRKHAKGVDDC</sequence>
<keyword evidence="2" id="KW-0732">Signal</keyword>
<evidence type="ECO:0008006" key="5">
    <source>
        <dbReference type="Google" id="ProtNLM"/>
    </source>
</evidence>
<evidence type="ECO:0000313" key="3">
    <source>
        <dbReference type="EMBL" id="RRT39604.1"/>
    </source>
</evidence>
<accession>A0A426XJG7</accession>
<dbReference type="Proteomes" id="UP000287651">
    <property type="component" value="Unassembled WGS sequence"/>
</dbReference>